<dbReference type="PROSITE" id="PS51733">
    <property type="entry name" value="BPL_LPL_CATALYTIC"/>
    <property type="match status" value="1"/>
</dbReference>
<dbReference type="InterPro" id="IPR045864">
    <property type="entry name" value="aa-tRNA-synth_II/BPL/LPL"/>
</dbReference>
<name>A0A1N7HFA6_9RHOB</name>
<dbReference type="Proteomes" id="UP000186019">
    <property type="component" value="Unassembled WGS sequence"/>
</dbReference>
<organism evidence="6 7">
    <name type="scientific">Roseovarius nanhaiticus</name>
    <dbReference type="NCBI Taxonomy" id="573024"/>
    <lineage>
        <taxon>Bacteria</taxon>
        <taxon>Pseudomonadati</taxon>
        <taxon>Pseudomonadota</taxon>
        <taxon>Alphaproteobacteria</taxon>
        <taxon>Rhodobacterales</taxon>
        <taxon>Roseobacteraceae</taxon>
        <taxon>Roseovarius</taxon>
    </lineage>
</organism>
<dbReference type="OrthoDB" id="9807064at2"/>
<evidence type="ECO:0000313" key="6">
    <source>
        <dbReference type="EMBL" id="SIS23411.1"/>
    </source>
</evidence>
<gene>
    <name evidence="6" type="ORF">SAMN05421666_2879</name>
</gene>
<dbReference type="Gene3D" id="2.30.30.100">
    <property type="match status" value="1"/>
</dbReference>
<dbReference type="EC" id="6.3.4.15" evidence="3"/>
<dbReference type="Pfam" id="PF02237">
    <property type="entry name" value="BPL_C"/>
    <property type="match status" value="1"/>
</dbReference>
<evidence type="ECO:0000256" key="4">
    <source>
        <dbReference type="ARBA" id="ARBA00047846"/>
    </source>
</evidence>
<keyword evidence="1 6" id="KW-0436">Ligase</keyword>
<comment type="catalytic activity">
    <reaction evidence="4">
        <text>biotin + L-lysyl-[protein] + ATP = N(6)-biotinyl-L-lysyl-[protein] + AMP + diphosphate + H(+)</text>
        <dbReference type="Rhea" id="RHEA:11756"/>
        <dbReference type="Rhea" id="RHEA-COMP:9752"/>
        <dbReference type="Rhea" id="RHEA-COMP:10505"/>
        <dbReference type="ChEBI" id="CHEBI:15378"/>
        <dbReference type="ChEBI" id="CHEBI:29969"/>
        <dbReference type="ChEBI" id="CHEBI:30616"/>
        <dbReference type="ChEBI" id="CHEBI:33019"/>
        <dbReference type="ChEBI" id="CHEBI:57586"/>
        <dbReference type="ChEBI" id="CHEBI:83144"/>
        <dbReference type="ChEBI" id="CHEBI:456215"/>
        <dbReference type="EC" id="6.3.4.15"/>
    </reaction>
</comment>
<dbReference type="Pfam" id="PF03099">
    <property type="entry name" value="BPL_LplA_LipB"/>
    <property type="match status" value="1"/>
</dbReference>
<sequence length="252" mass="26440">MKDPDWPIGYARLILDEVDSTNAEGLRRAADLAGPTWIHAARQVAGRGRRGRAWSDPVGNFAASLVLRPEGAPGEVALRSFVAALALHDALSAVAPAADLALKWPNDVLLAGGKLAGILLEGTSHGARMDHLVIGIGVNLVEAPLRGEGAVAPVSLRGETGVVIASEALLAHLAAAYARREATFATEGFEPIRAAWMARAARLGQEVTARTMQGETRGIFETVDEAGQLVLATPGGRHVIPAADVFFDREAL</sequence>
<dbReference type="InterPro" id="IPR004143">
    <property type="entry name" value="BPL_LPL_catalytic"/>
</dbReference>
<dbReference type="InterPro" id="IPR004408">
    <property type="entry name" value="Biotin_CoA_COase_ligase"/>
</dbReference>
<evidence type="ECO:0000259" key="5">
    <source>
        <dbReference type="PROSITE" id="PS51733"/>
    </source>
</evidence>
<accession>A0A1N7HFA6</accession>
<dbReference type="InterPro" id="IPR003142">
    <property type="entry name" value="BPL_C"/>
</dbReference>
<dbReference type="NCBIfam" id="TIGR00121">
    <property type="entry name" value="birA_ligase"/>
    <property type="match status" value="1"/>
</dbReference>
<reference evidence="6 7" key="1">
    <citation type="submission" date="2017-01" db="EMBL/GenBank/DDBJ databases">
        <authorList>
            <person name="Mah S.A."/>
            <person name="Swanson W.J."/>
            <person name="Moy G.W."/>
            <person name="Vacquier V.D."/>
        </authorList>
    </citation>
    <scope>NUCLEOTIDE SEQUENCE [LARGE SCALE GENOMIC DNA]</scope>
    <source>
        <strain evidence="6 7">DSM 29590</strain>
    </source>
</reference>
<dbReference type="RefSeq" id="WP_076534981.1">
    <property type="nucleotide sequence ID" value="NZ_FOAC01000002.1"/>
</dbReference>
<evidence type="ECO:0000313" key="7">
    <source>
        <dbReference type="Proteomes" id="UP000186019"/>
    </source>
</evidence>
<keyword evidence="7" id="KW-1185">Reference proteome</keyword>
<protein>
    <recommendedName>
        <fullName evidence="3">biotin--[biotin carboxyl-carrier protein] ligase</fullName>
        <ecNumber evidence="3">6.3.4.15</ecNumber>
    </recommendedName>
</protein>
<dbReference type="AlphaFoldDB" id="A0A1N7HFA6"/>
<dbReference type="SUPFAM" id="SSF55681">
    <property type="entry name" value="Class II aaRS and biotin synthetases"/>
    <property type="match status" value="1"/>
</dbReference>
<proteinExistence type="predicted"/>
<dbReference type="PANTHER" id="PTHR12835">
    <property type="entry name" value="BIOTIN PROTEIN LIGASE"/>
    <property type="match status" value="1"/>
</dbReference>
<dbReference type="CDD" id="cd16442">
    <property type="entry name" value="BPL"/>
    <property type="match status" value="1"/>
</dbReference>
<dbReference type="EMBL" id="FTNV01000003">
    <property type="protein sequence ID" value="SIS23411.1"/>
    <property type="molecule type" value="Genomic_DNA"/>
</dbReference>
<dbReference type="STRING" id="573024.SAMN05216208_2436"/>
<dbReference type="Gene3D" id="3.30.930.10">
    <property type="entry name" value="Bira Bifunctional Protein, Domain 2"/>
    <property type="match status" value="1"/>
</dbReference>
<evidence type="ECO:0000256" key="1">
    <source>
        <dbReference type="ARBA" id="ARBA00022598"/>
    </source>
</evidence>
<keyword evidence="2" id="KW-0092">Biotin</keyword>
<dbReference type="GO" id="GO:0005737">
    <property type="term" value="C:cytoplasm"/>
    <property type="evidence" value="ECO:0007669"/>
    <property type="project" value="TreeGrafter"/>
</dbReference>
<dbReference type="PANTHER" id="PTHR12835:SF5">
    <property type="entry name" value="BIOTIN--PROTEIN LIGASE"/>
    <property type="match status" value="1"/>
</dbReference>
<evidence type="ECO:0000256" key="2">
    <source>
        <dbReference type="ARBA" id="ARBA00023267"/>
    </source>
</evidence>
<dbReference type="GO" id="GO:0004077">
    <property type="term" value="F:biotin--[biotin carboxyl-carrier protein] ligase activity"/>
    <property type="evidence" value="ECO:0007669"/>
    <property type="project" value="UniProtKB-EC"/>
</dbReference>
<feature type="domain" description="BPL/LPL catalytic" evidence="5">
    <location>
        <begin position="1"/>
        <end position="185"/>
    </location>
</feature>
<evidence type="ECO:0000256" key="3">
    <source>
        <dbReference type="ARBA" id="ARBA00024227"/>
    </source>
</evidence>